<proteinExistence type="predicted"/>
<dbReference type="EMBL" id="JASJQH010009444">
    <property type="protein sequence ID" value="KAK9679546.1"/>
    <property type="molecule type" value="Genomic_DNA"/>
</dbReference>
<accession>A0ABR2VLW9</accession>
<keyword evidence="1" id="KW-0732">Signal</keyword>
<protein>
    <recommendedName>
        <fullName evidence="2">AMP-dependent synthetase/ligase domain-containing protein</fullName>
    </recommendedName>
</protein>
<dbReference type="InterPro" id="IPR042099">
    <property type="entry name" value="ANL_N_sf"/>
</dbReference>
<feature type="signal peptide" evidence="1">
    <location>
        <begin position="1"/>
        <end position="16"/>
    </location>
</feature>
<dbReference type="SUPFAM" id="SSF56801">
    <property type="entry name" value="Acetyl-CoA synthetase-like"/>
    <property type="match status" value="1"/>
</dbReference>
<evidence type="ECO:0000313" key="4">
    <source>
        <dbReference type="Proteomes" id="UP001479436"/>
    </source>
</evidence>
<evidence type="ECO:0000259" key="2">
    <source>
        <dbReference type="Pfam" id="PF00501"/>
    </source>
</evidence>
<dbReference type="Proteomes" id="UP001479436">
    <property type="component" value="Unassembled WGS sequence"/>
</dbReference>
<dbReference type="PANTHER" id="PTHR45527">
    <property type="entry name" value="NONRIBOSOMAL PEPTIDE SYNTHETASE"/>
    <property type="match status" value="1"/>
</dbReference>
<feature type="chain" id="PRO_5046342165" description="AMP-dependent synthetase/ligase domain-containing protein" evidence="1">
    <location>
        <begin position="17"/>
        <end position="293"/>
    </location>
</feature>
<dbReference type="PANTHER" id="PTHR45527:SF1">
    <property type="entry name" value="FATTY ACID SYNTHASE"/>
    <property type="match status" value="1"/>
</dbReference>
<evidence type="ECO:0000256" key="1">
    <source>
        <dbReference type="SAM" id="SignalP"/>
    </source>
</evidence>
<dbReference type="Pfam" id="PF00501">
    <property type="entry name" value="AMP-binding"/>
    <property type="match status" value="1"/>
</dbReference>
<keyword evidence="4" id="KW-1185">Reference proteome</keyword>
<sequence>MIVVILAVLKAGGAYVALDPNNPSERNNFIIKETNAQVVVTIDRYKLNFEQQGLVLMDGDMQSIKRCSINNPFGHQRDLTTTDVVLQFANYTFDASVLEIFPALTSGARLALAEKDKLLTDLELCIRMMDITSMFLTISNILPQNTPSVTKVMVGAEMITTALLKTWAHMVALYNFYGPAEVAVMFMANPIVNEEISCSNIGKPIGCNSIYILDEDLHPVPLGVYGELCVSGPQLARGYLNQPDLTTQAFEKSTVYSGKRLYRIGDLAWFNASGVDWSQRQSNQTEWLENRVG</sequence>
<dbReference type="Gene3D" id="3.40.50.12780">
    <property type="entry name" value="N-terminal domain of ligase-like"/>
    <property type="match status" value="1"/>
</dbReference>
<gene>
    <name evidence="3" type="ORF">K7432_016238</name>
</gene>
<name>A0ABR2VLW9_9FUNG</name>
<organism evidence="3 4">
    <name type="scientific">Basidiobolus ranarum</name>
    <dbReference type="NCBI Taxonomy" id="34480"/>
    <lineage>
        <taxon>Eukaryota</taxon>
        <taxon>Fungi</taxon>
        <taxon>Fungi incertae sedis</taxon>
        <taxon>Zoopagomycota</taxon>
        <taxon>Entomophthoromycotina</taxon>
        <taxon>Basidiobolomycetes</taxon>
        <taxon>Basidiobolales</taxon>
        <taxon>Basidiobolaceae</taxon>
        <taxon>Basidiobolus</taxon>
    </lineage>
</organism>
<evidence type="ECO:0000313" key="3">
    <source>
        <dbReference type="EMBL" id="KAK9679546.1"/>
    </source>
</evidence>
<dbReference type="Gene3D" id="3.40.50.980">
    <property type="match status" value="1"/>
</dbReference>
<feature type="domain" description="AMP-dependent synthetase/ligase" evidence="2">
    <location>
        <begin position="75"/>
        <end position="240"/>
    </location>
</feature>
<comment type="caution">
    <text evidence="3">The sequence shown here is derived from an EMBL/GenBank/DDBJ whole genome shotgun (WGS) entry which is preliminary data.</text>
</comment>
<dbReference type="InterPro" id="IPR000873">
    <property type="entry name" value="AMP-dep_synth/lig_dom"/>
</dbReference>
<reference evidence="3 4" key="1">
    <citation type="submission" date="2023-04" db="EMBL/GenBank/DDBJ databases">
        <title>Genome of Basidiobolus ranarum AG-B5.</title>
        <authorList>
            <person name="Stajich J.E."/>
            <person name="Carter-House D."/>
            <person name="Gryganskyi A."/>
        </authorList>
    </citation>
    <scope>NUCLEOTIDE SEQUENCE [LARGE SCALE GENOMIC DNA]</scope>
    <source>
        <strain evidence="3 4">AG-B5</strain>
    </source>
</reference>